<dbReference type="InterPro" id="IPR039437">
    <property type="entry name" value="FrzH/put_lumazine-bd"/>
</dbReference>
<dbReference type="RefSeq" id="WP_265791546.1">
    <property type="nucleotide sequence ID" value="NZ_BAABRS010000005.1"/>
</dbReference>
<sequence>MCYGQEREEEKAVLETVQKLFDAMAEADSAKAASVFMDGGHTFRINEAGIVNLGENSSFVESIGNFEQTIVERMWNTKVLVDDNVAMAWTPYDLHVDGTFSHCGTNLISLIKTEANWKIADITYNVKQNACEESPLGPLEQKY</sequence>
<dbReference type="SUPFAM" id="SSF54427">
    <property type="entry name" value="NTF2-like"/>
    <property type="match status" value="1"/>
</dbReference>
<keyword evidence="2" id="KW-1185">Reference proteome</keyword>
<proteinExistence type="predicted"/>
<dbReference type="Pfam" id="PF12893">
    <property type="entry name" value="Lumazine_bd_2"/>
    <property type="match status" value="1"/>
</dbReference>
<organism evidence="1 2">
    <name type="scientific">Fodinibius salicampi</name>
    <dbReference type="NCBI Taxonomy" id="1920655"/>
    <lineage>
        <taxon>Bacteria</taxon>
        <taxon>Pseudomonadati</taxon>
        <taxon>Balneolota</taxon>
        <taxon>Balneolia</taxon>
        <taxon>Balneolales</taxon>
        <taxon>Balneolaceae</taxon>
        <taxon>Fodinibius</taxon>
    </lineage>
</organism>
<dbReference type="EMBL" id="JAJNDC010000005">
    <property type="protein sequence ID" value="MCW9714332.1"/>
    <property type="molecule type" value="Genomic_DNA"/>
</dbReference>
<dbReference type="Proteomes" id="UP001207337">
    <property type="component" value="Unassembled WGS sequence"/>
</dbReference>
<dbReference type="InterPro" id="IPR032710">
    <property type="entry name" value="NTF2-like_dom_sf"/>
</dbReference>
<evidence type="ECO:0000313" key="1">
    <source>
        <dbReference type="EMBL" id="MCW9714332.1"/>
    </source>
</evidence>
<protein>
    <submittedName>
        <fullName evidence="1">Nuclear transport factor 2 family protein</fullName>
    </submittedName>
</protein>
<evidence type="ECO:0000313" key="2">
    <source>
        <dbReference type="Proteomes" id="UP001207337"/>
    </source>
</evidence>
<gene>
    <name evidence="1" type="ORF">LQ318_15595</name>
</gene>
<reference evidence="1 2" key="1">
    <citation type="submission" date="2021-11" db="EMBL/GenBank/DDBJ databases">
        <title>Aliifidinibius sp. nov., a new bacterium isolated from saline soil.</title>
        <authorList>
            <person name="Galisteo C."/>
            <person name="De La Haba R."/>
            <person name="Sanchez-Porro C."/>
            <person name="Ventosa A."/>
        </authorList>
    </citation>
    <scope>NUCLEOTIDE SEQUENCE [LARGE SCALE GENOMIC DNA]</scope>
    <source>
        <strain evidence="1 2">KACC 190600</strain>
    </source>
</reference>
<accession>A0ABT3Q2I8</accession>
<name>A0ABT3Q2I8_9BACT</name>
<dbReference type="Gene3D" id="3.10.450.50">
    <property type="match status" value="1"/>
</dbReference>
<comment type="caution">
    <text evidence="1">The sequence shown here is derived from an EMBL/GenBank/DDBJ whole genome shotgun (WGS) entry which is preliminary data.</text>
</comment>